<name>A0A7Z2W228_9BURK</name>
<dbReference type="InterPro" id="IPR036514">
    <property type="entry name" value="SGNH_hydro_sf"/>
</dbReference>
<dbReference type="AlphaFoldDB" id="A0A7Z2W228"/>
<dbReference type="Proteomes" id="UP000502415">
    <property type="component" value="Chromosome"/>
</dbReference>
<evidence type="ECO:0000313" key="1">
    <source>
        <dbReference type="EMBL" id="QJE03378.1"/>
    </source>
</evidence>
<dbReference type="Gene3D" id="3.40.50.1110">
    <property type="entry name" value="SGNH hydrolase"/>
    <property type="match status" value="1"/>
</dbReference>
<dbReference type="KEGG" id="mfy:HH212_15100"/>
<keyword evidence="1" id="KW-0378">Hydrolase</keyword>
<organism evidence="1 2">
    <name type="scientific">Massilia forsythiae</name>
    <dbReference type="NCBI Taxonomy" id="2728020"/>
    <lineage>
        <taxon>Bacteria</taxon>
        <taxon>Pseudomonadati</taxon>
        <taxon>Pseudomonadota</taxon>
        <taxon>Betaproteobacteria</taxon>
        <taxon>Burkholderiales</taxon>
        <taxon>Oxalobacteraceae</taxon>
        <taxon>Telluria group</taxon>
        <taxon>Massilia</taxon>
    </lineage>
</organism>
<keyword evidence="2" id="KW-1185">Reference proteome</keyword>
<proteinExistence type="predicted"/>
<protein>
    <submittedName>
        <fullName evidence="1">SGNH/GDSL hydrolase family protein</fullName>
    </submittedName>
</protein>
<sequence>MRSDDRYPSILAIGDSWFWYPFPGGSLLNHLGPMVAPKEHVILAYGNNGAEAYDYVRGKYARPIDTALQLYGSSLSAVFISGGGNDFAGINDLRPLLLDDCSACATAAGCFRERAQAGSLGWLLDKIGASYIALIDRVTGATWHTGVVDAGGRTASATGATRIILHNYDYAPVTGAGLFGPGSSPWLLPAFLAAKVAPPLRDQCIVLLIDGFTAMLQRVAARYPGRVFVVDSREALQRGDWANELHPTPGGFAKIAARWQPVLRQQGLAP</sequence>
<gene>
    <name evidence="1" type="ORF">HH212_15100</name>
</gene>
<reference evidence="1 2" key="1">
    <citation type="submission" date="2020-04" db="EMBL/GenBank/DDBJ databases">
        <title>Genome sequencing of novel species.</title>
        <authorList>
            <person name="Heo J."/>
            <person name="Kim S.-J."/>
            <person name="Kim J.-S."/>
            <person name="Hong S.-B."/>
            <person name="Kwon S.-W."/>
        </authorList>
    </citation>
    <scope>NUCLEOTIDE SEQUENCE [LARGE SCALE GENOMIC DNA]</scope>
    <source>
        <strain evidence="1 2">GN2-R2</strain>
    </source>
</reference>
<accession>A0A7Z2W228</accession>
<evidence type="ECO:0000313" key="2">
    <source>
        <dbReference type="Proteomes" id="UP000502415"/>
    </source>
</evidence>
<dbReference type="EMBL" id="CP051685">
    <property type="protein sequence ID" value="QJE03378.1"/>
    <property type="molecule type" value="Genomic_DNA"/>
</dbReference>
<dbReference type="GO" id="GO:0016788">
    <property type="term" value="F:hydrolase activity, acting on ester bonds"/>
    <property type="evidence" value="ECO:0007669"/>
    <property type="project" value="UniProtKB-ARBA"/>
</dbReference>
<dbReference type="SUPFAM" id="SSF52266">
    <property type="entry name" value="SGNH hydrolase"/>
    <property type="match status" value="1"/>
</dbReference>